<feature type="domain" description="RNase H type-1" evidence="1">
    <location>
        <begin position="70"/>
        <end position="195"/>
    </location>
</feature>
<organism evidence="2 3">
    <name type="scientific">Macleaya cordata</name>
    <name type="common">Five-seeded plume-poppy</name>
    <name type="synonym">Bocconia cordata</name>
    <dbReference type="NCBI Taxonomy" id="56857"/>
    <lineage>
        <taxon>Eukaryota</taxon>
        <taxon>Viridiplantae</taxon>
        <taxon>Streptophyta</taxon>
        <taxon>Embryophyta</taxon>
        <taxon>Tracheophyta</taxon>
        <taxon>Spermatophyta</taxon>
        <taxon>Magnoliopsida</taxon>
        <taxon>Ranunculales</taxon>
        <taxon>Papaveraceae</taxon>
        <taxon>Papaveroideae</taxon>
        <taxon>Macleaya</taxon>
    </lineage>
</organism>
<sequence length="260" mass="29847">MGMSLNIQVMDHEDLNQELIYPPVPLNGRYLKNGKLKPDLALPRPDDSANKYGDCRWVAPIEGWFQMDCDASFIVDKKGSIGIIFRDFRGRPIAVVYGVCNEVISLYHELQAIRHGLLIAKENGISPLCISTDNRDAYKLIKFQTVFQPSKDYTPEVQVVVDQIKTLLQDHFFDQYELFSVYRQENFVADHLSKAGMVPGRFYYCPSHFTVFNTIPGLYDAQPFDETLYYFINRDANGPSFTRYNKDYIHPMDRGEASGS</sequence>
<dbReference type="Pfam" id="PF13456">
    <property type="entry name" value="RVT_3"/>
    <property type="match status" value="1"/>
</dbReference>
<accession>A0A200QRG4</accession>
<dbReference type="EMBL" id="MVGT01001263">
    <property type="protein sequence ID" value="OVA13002.1"/>
    <property type="molecule type" value="Genomic_DNA"/>
</dbReference>
<name>A0A200QRG4_MACCD</name>
<dbReference type="GO" id="GO:0004523">
    <property type="term" value="F:RNA-DNA hybrid ribonuclease activity"/>
    <property type="evidence" value="ECO:0007669"/>
    <property type="project" value="InterPro"/>
</dbReference>
<gene>
    <name evidence="2" type="ORF">BVC80_2697g1</name>
</gene>
<dbReference type="CDD" id="cd06222">
    <property type="entry name" value="RNase_H_like"/>
    <property type="match status" value="1"/>
</dbReference>
<dbReference type="InterPro" id="IPR053151">
    <property type="entry name" value="RNase_H-like"/>
</dbReference>
<dbReference type="GO" id="GO:0003676">
    <property type="term" value="F:nucleic acid binding"/>
    <property type="evidence" value="ECO:0007669"/>
    <property type="project" value="InterPro"/>
</dbReference>
<dbReference type="OrthoDB" id="1741277at2759"/>
<dbReference type="InterPro" id="IPR002156">
    <property type="entry name" value="RNaseH_domain"/>
</dbReference>
<dbReference type="Gene3D" id="3.30.420.10">
    <property type="entry name" value="Ribonuclease H-like superfamily/Ribonuclease H"/>
    <property type="match status" value="1"/>
</dbReference>
<reference evidence="2 3" key="1">
    <citation type="journal article" date="2017" name="Mol. Plant">
        <title>The Genome of Medicinal Plant Macleaya cordata Provides New Insights into Benzylisoquinoline Alkaloids Metabolism.</title>
        <authorList>
            <person name="Liu X."/>
            <person name="Liu Y."/>
            <person name="Huang P."/>
            <person name="Ma Y."/>
            <person name="Qing Z."/>
            <person name="Tang Q."/>
            <person name="Cao H."/>
            <person name="Cheng P."/>
            <person name="Zheng Y."/>
            <person name="Yuan Z."/>
            <person name="Zhou Y."/>
            <person name="Liu J."/>
            <person name="Tang Z."/>
            <person name="Zhuo Y."/>
            <person name="Zhang Y."/>
            <person name="Yu L."/>
            <person name="Huang J."/>
            <person name="Yang P."/>
            <person name="Peng Q."/>
            <person name="Zhang J."/>
            <person name="Jiang W."/>
            <person name="Zhang Z."/>
            <person name="Lin K."/>
            <person name="Ro D.K."/>
            <person name="Chen X."/>
            <person name="Xiong X."/>
            <person name="Shang Y."/>
            <person name="Huang S."/>
            <person name="Zeng J."/>
        </authorList>
    </citation>
    <scope>NUCLEOTIDE SEQUENCE [LARGE SCALE GENOMIC DNA]</scope>
    <source>
        <strain evidence="3">cv. BLH2017</strain>
        <tissue evidence="2">Root</tissue>
    </source>
</reference>
<dbReference type="InterPro" id="IPR036397">
    <property type="entry name" value="RNaseH_sf"/>
</dbReference>
<proteinExistence type="predicted"/>
<dbReference type="PANTHER" id="PTHR47723:SF19">
    <property type="entry name" value="POLYNUCLEOTIDYL TRANSFERASE, RIBONUCLEASE H-LIKE SUPERFAMILY PROTEIN"/>
    <property type="match status" value="1"/>
</dbReference>
<evidence type="ECO:0000313" key="2">
    <source>
        <dbReference type="EMBL" id="OVA13002.1"/>
    </source>
</evidence>
<comment type="caution">
    <text evidence="2">The sequence shown here is derived from an EMBL/GenBank/DDBJ whole genome shotgun (WGS) entry which is preliminary data.</text>
</comment>
<protein>
    <recommendedName>
        <fullName evidence="1">RNase H type-1 domain-containing protein</fullName>
    </recommendedName>
</protein>
<evidence type="ECO:0000259" key="1">
    <source>
        <dbReference type="Pfam" id="PF13456"/>
    </source>
</evidence>
<dbReference type="InterPro" id="IPR044730">
    <property type="entry name" value="RNase_H-like_dom_plant"/>
</dbReference>
<dbReference type="AlphaFoldDB" id="A0A200QRG4"/>
<dbReference type="InterPro" id="IPR012337">
    <property type="entry name" value="RNaseH-like_sf"/>
</dbReference>
<dbReference type="InParanoid" id="A0A200QRG4"/>
<dbReference type="Proteomes" id="UP000195402">
    <property type="component" value="Unassembled WGS sequence"/>
</dbReference>
<keyword evidence="3" id="KW-1185">Reference proteome</keyword>
<evidence type="ECO:0000313" key="3">
    <source>
        <dbReference type="Proteomes" id="UP000195402"/>
    </source>
</evidence>
<dbReference type="STRING" id="56857.A0A200QRG4"/>
<dbReference type="PANTHER" id="PTHR47723">
    <property type="entry name" value="OS05G0353850 PROTEIN"/>
    <property type="match status" value="1"/>
</dbReference>
<dbReference type="SUPFAM" id="SSF53098">
    <property type="entry name" value="Ribonuclease H-like"/>
    <property type="match status" value="1"/>
</dbReference>